<proteinExistence type="predicted"/>
<evidence type="ECO:0000313" key="2">
    <source>
        <dbReference type="Proteomes" id="UP000067325"/>
    </source>
</evidence>
<dbReference type="KEGG" id="bcib:IM45_043"/>
<dbReference type="GO" id="GO:0006744">
    <property type="term" value="P:ubiquinone biosynthetic process"/>
    <property type="evidence" value="ECO:0007669"/>
    <property type="project" value="InterPro"/>
</dbReference>
<dbReference type="EMBL" id="CP008985">
    <property type="protein sequence ID" value="AIN46908.1"/>
    <property type="molecule type" value="Genomic_DNA"/>
</dbReference>
<dbReference type="AlphaFoldDB" id="A0A088N9V4"/>
<reference evidence="1 2" key="1">
    <citation type="journal article" date="2014" name="MBio">
        <title>Differential genome evolution between companion symbionts in an insect-bacterial symbiosis.</title>
        <authorList>
            <person name="Bennett G.M."/>
            <person name="McCutcheon J.P."/>
            <person name="MacDonald B.R."/>
            <person name="Romanovicz D."/>
            <person name="Moran N.A."/>
        </authorList>
    </citation>
    <scope>NUCLEOTIDE SEQUENCE [LARGE SCALE GENOMIC DNA]</scope>
    <source>
        <strain evidence="1 2">BGSS</strain>
    </source>
</reference>
<dbReference type="eggNOG" id="COG3165">
    <property type="taxonomic scope" value="Bacteria"/>
</dbReference>
<organism evidence="1 2">
    <name type="scientific">Candidatus Palibaumannia cicadellinicola</name>
    <dbReference type="NCBI Taxonomy" id="186490"/>
    <lineage>
        <taxon>Bacteria</taxon>
        <taxon>Pseudomonadati</taxon>
        <taxon>Pseudomonadota</taxon>
        <taxon>Gammaproteobacteria</taxon>
        <taxon>Candidatus Palibaumannia</taxon>
    </lineage>
</organism>
<dbReference type="PANTHER" id="PTHR38693">
    <property type="entry name" value="UBIQUINONE BIOSYNTHESIS PROTEIN UBIJ"/>
    <property type="match status" value="1"/>
</dbReference>
<sequence length="160" mass="18519">MRLQLAELDTPIILIFSEQQVDVLNAWNDIADCTIDTNITTLLFLDYSNHQHVTQFLKLTQGDQQILQQFVTLLKIVGWDPAELLVPWLGDIVTEVILRYFIHQVYGIKQQLRTFQDRITFAITDEWRIAPSSLELTFFNQKVNEVTLAVEQLAACLDKL</sequence>
<accession>A0A088N9V4</accession>
<dbReference type="PANTHER" id="PTHR38693:SF1">
    <property type="entry name" value="UBIQUINONE BIOSYNTHESIS ACCESSORY FACTOR UBIJ"/>
    <property type="match status" value="1"/>
</dbReference>
<gene>
    <name evidence="1" type="ORF">IM45_043</name>
</gene>
<protein>
    <submittedName>
        <fullName evidence="1">Protein YigP</fullName>
    </submittedName>
</protein>
<evidence type="ECO:0000313" key="1">
    <source>
        <dbReference type="EMBL" id="AIN46908.1"/>
    </source>
</evidence>
<name>A0A088N9V4_9GAMM</name>
<dbReference type="Proteomes" id="UP000067325">
    <property type="component" value="Chromosome"/>
</dbReference>
<dbReference type="InterPro" id="IPR038989">
    <property type="entry name" value="UbiJ"/>
</dbReference>